<dbReference type="AlphaFoldDB" id="A0A4Y8M7H4"/>
<name>A0A4Y8M7H4_9BACL</name>
<dbReference type="OrthoDB" id="9778932at2"/>
<dbReference type="InterPro" id="IPR013783">
    <property type="entry name" value="Ig-like_fold"/>
</dbReference>
<dbReference type="Gene3D" id="2.60.40.10">
    <property type="entry name" value="Immunoglobulins"/>
    <property type="match status" value="1"/>
</dbReference>
<dbReference type="Gene3D" id="2.60.40.1180">
    <property type="entry name" value="Golgi alpha-mannosidase II"/>
    <property type="match status" value="1"/>
</dbReference>
<gene>
    <name evidence="4" type="ORF">E2980_00145</name>
</gene>
<sequence length="611" mass="68443">MQRIKQGIGKGFAAAVAILLWSVTAGCSQGDKEPIRADRLQLNETTAVLGAVSTDKAAYKPGETVRFEMSLKRADASGELVVQYRHLGEMVDRSVIKLKAGLDHAEWTWNPPEEDYQGYMTEIYWREDGVVREHANIGVDVSSDWGKFPRYGYLADFGKMTADQQKEIVARLNRFHLNGVQFYDWQWKHHVPLKLDQDGKPAAEWPDIAGRATSFNTVKGYIDLLHERGIKAMNYNLLFGAYDDYEQDGVKPEWGLYKDRLHANQDRHVLPDSWESDIQLMDPGNGDWLDYLFGEEKKTFERLPFDGWHVDQLGNRGNLFTFDGKPVTLMLSYGEMLKKAKQAIDVDYVMNAVDQYGQALIAKSPVKFLYSELWDSYPGYKDLKRVLDGNRELTEGRLNTVLAAYMNYGIADRAGEFNTPGVLLTDAVIFASGGSHIEAGENLLAKEYFPNRNLRIPPKLEESLISYYDFMTAYQNVLRGGVEEAAGTKVAMATGSAGDSSLAVSAEAEGGKVWSFVKKKDNRLIAHFINFSEATTMQWNDTLGSQAEPKARNNVSVVIPSTQEISRAWMATPDAYGGSPIELPFESVYGGVSVSLPTLKYWSMVVLESKG</sequence>
<organism evidence="4 5">
    <name type="scientific">Cohnella luojiensis</name>
    <dbReference type="NCBI Taxonomy" id="652876"/>
    <lineage>
        <taxon>Bacteria</taxon>
        <taxon>Bacillati</taxon>
        <taxon>Bacillota</taxon>
        <taxon>Bacilli</taxon>
        <taxon>Bacillales</taxon>
        <taxon>Paenibacillaceae</taxon>
        <taxon>Cohnella</taxon>
    </lineage>
</organism>
<dbReference type="Pfam" id="PF13199">
    <property type="entry name" value="Glyco_hydro_66"/>
    <property type="match status" value="1"/>
</dbReference>
<dbReference type="Proteomes" id="UP000297900">
    <property type="component" value="Unassembled WGS sequence"/>
</dbReference>
<comment type="caution">
    <text evidence="4">The sequence shown here is derived from an EMBL/GenBank/DDBJ whole genome shotgun (WGS) entry which is preliminary data.</text>
</comment>
<dbReference type="InterPro" id="IPR013780">
    <property type="entry name" value="Glyco_hydro_b"/>
</dbReference>
<proteinExistence type="inferred from homology"/>
<reference evidence="4 5" key="1">
    <citation type="submission" date="2019-03" db="EMBL/GenBank/DDBJ databases">
        <title>Cohnella endophytica sp. nov., a novel endophytic bacterium isolated from bark of Sonneratia apetala.</title>
        <authorList>
            <person name="Tuo L."/>
        </authorList>
    </citation>
    <scope>NUCLEOTIDE SEQUENCE [LARGE SCALE GENOMIC DNA]</scope>
    <source>
        <strain evidence="4 5">CCTCC AB 208254</strain>
    </source>
</reference>
<evidence type="ECO:0000313" key="4">
    <source>
        <dbReference type="EMBL" id="TFE31534.1"/>
    </source>
</evidence>
<dbReference type="Gene3D" id="3.20.20.80">
    <property type="entry name" value="Glycosidases"/>
    <property type="match status" value="1"/>
</dbReference>
<dbReference type="InterPro" id="IPR025092">
    <property type="entry name" value="Glyco_hydro_66"/>
</dbReference>
<comment type="similarity">
    <text evidence="1">Belongs to the glycosyl hydrolase 66 family.</text>
</comment>
<evidence type="ECO:0000313" key="5">
    <source>
        <dbReference type="Proteomes" id="UP000297900"/>
    </source>
</evidence>
<dbReference type="PROSITE" id="PS51257">
    <property type="entry name" value="PROKAR_LIPOPROTEIN"/>
    <property type="match status" value="1"/>
</dbReference>
<evidence type="ECO:0000256" key="1">
    <source>
        <dbReference type="ARBA" id="ARBA00010837"/>
    </source>
</evidence>
<keyword evidence="5" id="KW-1185">Reference proteome</keyword>
<dbReference type="RefSeq" id="WP_135150106.1">
    <property type="nucleotide sequence ID" value="NZ_SOMN01000001.1"/>
</dbReference>
<keyword evidence="2 3" id="KW-0732">Signal</keyword>
<evidence type="ECO:0000256" key="2">
    <source>
        <dbReference type="ARBA" id="ARBA00022729"/>
    </source>
</evidence>
<evidence type="ECO:0008006" key="6">
    <source>
        <dbReference type="Google" id="ProtNLM"/>
    </source>
</evidence>
<dbReference type="EMBL" id="SOMN01000001">
    <property type="protein sequence ID" value="TFE31534.1"/>
    <property type="molecule type" value="Genomic_DNA"/>
</dbReference>
<feature type="chain" id="PRO_5039137560" description="Cycloisomaltooligosaccharide glucanotransferase" evidence="3">
    <location>
        <begin position="26"/>
        <end position="611"/>
    </location>
</feature>
<accession>A0A4Y8M7H4</accession>
<evidence type="ECO:0000256" key="3">
    <source>
        <dbReference type="SAM" id="SignalP"/>
    </source>
</evidence>
<protein>
    <recommendedName>
        <fullName evidence="6">Cycloisomaltooligosaccharide glucanotransferase</fullName>
    </recommendedName>
</protein>
<feature type="signal peptide" evidence="3">
    <location>
        <begin position="1"/>
        <end position="25"/>
    </location>
</feature>
<dbReference type="CDD" id="cd14745">
    <property type="entry name" value="GH66"/>
    <property type="match status" value="1"/>
</dbReference>